<evidence type="ECO:0000259" key="1">
    <source>
        <dbReference type="Pfam" id="PF01370"/>
    </source>
</evidence>
<dbReference type="EMBL" id="JBFAKC010000007">
    <property type="protein sequence ID" value="MEV0709345.1"/>
    <property type="molecule type" value="Genomic_DNA"/>
</dbReference>
<feature type="domain" description="NAD-dependent epimerase/dehydratase" evidence="1">
    <location>
        <begin position="1"/>
        <end position="224"/>
    </location>
</feature>
<name>A0ABV3FV95_9NOCA</name>
<reference evidence="2 3" key="1">
    <citation type="submission" date="2024-06" db="EMBL/GenBank/DDBJ databases">
        <title>The Natural Products Discovery Center: Release of the First 8490 Sequenced Strains for Exploring Actinobacteria Biosynthetic Diversity.</title>
        <authorList>
            <person name="Kalkreuter E."/>
            <person name="Kautsar S.A."/>
            <person name="Yang D."/>
            <person name="Bader C.D."/>
            <person name="Teijaro C.N."/>
            <person name="Fluegel L."/>
            <person name="Davis C.M."/>
            <person name="Simpson J.R."/>
            <person name="Lauterbach L."/>
            <person name="Steele A.D."/>
            <person name="Gui C."/>
            <person name="Meng S."/>
            <person name="Li G."/>
            <person name="Viehrig K."/>
            <person name="Ye F."/>
            <person name="Su P."/>
            <person name="Kiefer A.F."/>
            <person name="Nichols A."/>
            <person name="Cepeda A.J."/>
            <person name="Yan W."/>
            <person name="Fan B."/>
            <person name="Jiang Y."/>
            <person name="Adhikari A."/>
            <person name="Zheng C.-J."/>
            <person name="Schuster L."/>
            <person name="Cowan T.M."/>
            <person name="Smanski M.J."/>
            <person name="Chevrette M.G."/>
            <person name="De Carvalho L.P.S."/>
            <person name="Shen B."/>
        </authorList>
    </citation>
    <scope>NUCLEOTIDE SEQUENCE [LARGE SCALE GENOMIC DNA]</scope>
    <source>
        <strain evidence="2 3">NPDC050403</strain>
    </source>
</reference>
<dbReference type="PANTHER" id="PTHR48079:SF6">
    <property type="entry name" value="NAD(P)-BINDING DOMAIN-CONTAINING PROTEIN-RELATED"/>
    <property type="match status" value="1"/>
</dbReference>
<evidence type="ECO:0000313" key="3">
    <source>
        <dbReference type="Proteomes" id="UP001551695"/>
    </source>
</evidence>
<dbReference type="SUPFAM" id="SSF51735">
    <property type="entry name" value="NAD(P)-binding Rossmann-fold domains"/>
    <property type="match status" value="1"/>
</dbReference>
<dbReference type="RefSeq" id="WP_357785321.1">
    <property type="nucleotide sequence ID" value="NZ_JBFAKC010000007.1"/>
</dbReference>
<accession>A0ABV3FV95</accession>
<dbReference type="InterPro" id="IPR001509">
    <property type="entry name" value="Epimerase_deHydtase"/>
</dbReference>
<organism evidence="2 3">
    <name type="scientific">Nocardia aurea</name>
    <dbReference type="NCBI Taxonomy" id="2144174"/>
    <lineage>
        <taxon>Bacteria</taxon>
        <taxon>Bacillati</taxon>
        <taxon>Actinomycetota</taxon>
        <taxon>Actinomycetes</taxon>
        <taxon>Mycobacteriales</taxon>
        <taxon>Nocardiaceae</taxon>
        <taxon>Nocardia</taxon>
    </lineage>
</organism>
<protein>
    <submittedName>
        <fullName evidence="2">NAD-dependent epimerase/dehydratase family protein</fullName>
    </submittedName>
</protein>
<sequence length="335" mass="36820">MGASGFLGSHVTRHLVERGDRVRVLLRHSSPTRPIEGLDVERLYGDIFDEQAVRAAMTGCDTVYYCVVDTRAWLRNPAPLFRTNVDGLRRVLDIAIEQDLRRFVFTSTIGTIAVGDARSPATEETPYNWNGRGGPYIESRRAAEALVLDYSREHGLPAVAMCVANTYGPGDWQPTPHGSLVAMAALGRMPVYFRGIGSAVVDVDDAAAAMLLAAEHGRVGERYIVSESFLTTREIYTAAAEAVGRKPPTLGIPPLLLVAAGRVGGVVRRVLRRDSPITPTSVQLLRWTSPLDHGKAARELHWQPRPTVDAIRRAARFYVERRTRRMEPSRAGTAG</sequence>
<comment type="caution">
    <text evidence="2">The sequence shown here is derived from an EMBL/GenBank/DDBJ whole genome shotgun (WGS) entry which is preliminary data.</text>
</comment>
<proteinExistence type="predicted"/>
<dbReference type="InterPro" id="IPR036291">
    <property type="entry name" value="NAD(P)-bd_dom_sf"/>
</dbReference>
<evidence type="ECO:0000313" key="2">
    <source>
        <dbReference type="EMBL" id="MEV0709345.1"/>
    </source>
</evidence>
<dbReference type="InterPro" id="IPR051783">
    <property type="entry name" value="NAD(P)-dependent_oxidoreduct"/>
</dbReference>
<dbReference type="Pfam" id="PF01370">
    <property type="entry name" value="Epimerase"/>
    <property type="match status" value="1"/>
</dbReference>
<dbReference type="Gene3D" id="3.40.50.720">
    <property type="entry name" value="NAD(P)-binding Rossmann-like Domain"/>
    <property type="match status" value="1"/>
</dbReference>
<dbReference type="Proteomes" id="UP001551695">
    <property type="component" value="Unassembled WGS sequence"/>
</dbReference>
<gene>
    <name evidence="2" type="ORF">AB0I48_17435</name>
</gene>
<dbReference type="PANTHER" id="PTHR48079">
    <property type="entry name" value="PROTEIN YEEZ"/>
    <property type="match status" value="1"/>
</dbReference>
<keyword evidence="3" id="KW-1185">Reference proteome</keyword>